<protein>
    <submittedName>
        <fullName evidence="1">Uncharacterized protein</fullName>
    </submittedName>
</protein>
<organism evidence="1 2">
    <name type="scientific">Trifolium medium</name>
    <dbReference type="NCBI Taxonomy" id="97028"/>
    <lineage>
        <taxon>Eukaryota</taxon>
        <taxon>Viridiplantae</taxon>
        <taxon>Streptophyta</taxon>
        <taxon>Embryophyta</taxon>
        <taxon>Tracheophyta</taxon>
        <taxon>Spermatophyta</taxon>
        <taxon>Magnoliopsida</taxon>
        <taxon>eudicotyledons</taxon>
        <taxon>Gunneridae</taxon>
        <taxon>Pentapetalae</taxon>
        <taxon>rosids</taxon>
        <taxon>fabids</taxon>
        <taxon>Fabales</taxon>
        <taxon>Fabaceae</taxon>
        <taxon>Papilionoideae</taxon>
        <taxon>50 kb inversion clade</taxon>
        <taxon>NPAAA clade</taxon>
        <taxon>Hologalegina</taxon>
        <taxon>IRL clade</taxon>
        <taxon>Trifolieae</taxon>
        <taxon>Trifolium</taxon>
    </lineage>
</organism>
<feature type="non-terminal residue" evidence="1">
    <location>
        <position position="21"/>
    </location>
</feature>
<evidence type="ECO:0000313" key="2">
    <source>
        <dbReference type="Proteomes" id="UP000265520"/>
    </source>
</evidence>
<keyword evidence="2" id="KW-1185">Reference proteome</keyword>
<proteinExistence type="predicted"/>
<name>A0A392TL20_9FABA</name>
<sequence>MTCSIFILVHRNSATPVHPTW</sequence>
<comment type="caution">
    <text evidence="1">The sequence shown here is derived from an EMBL/GenBank/DDBJ whole genome shotgun (WGS) entry which is preliminary data.</text>
</comment>
<reference evidence="1 2" key="1">
    <citation type="journal article" date="2018" name="Front. Plant Sci.">
        <title>Red Clover (Trifolium pratense) and Zigzag Clover (T. medium) - A Picture of Genomic Similarities and Differences.</title>
        <authorList>
            <person name="Dluhosova J."/>
            <person name="Istvanek J."/>
            <person name="Nedelnik J."/>
            <person name="Repkova J."/>
        </authorList>
    </citation>
    <scope>NUCLEOTIDE SEQUENCE [LARGE SCALE GENOMIC DNA]</scope>
    <source>
        <strain evidence="2">cv. 10/8</strain>
        <tissue evidence="1">Leaf</tissue>
    </source>
</reference>
<accession>A0A392TL20</accession>
<evidence type="ECO:0000313" key="1">
    <source>
        <dbReference type="EMBL" id="MCI61869.1"/>
    </source>
</evidence>
<dbReference type="Proteomes" id="UP000265520">
    <property type="component" value="Unassembled WGS sequence"/>
</dbReference>
<dbReference type="EMBL" id="LXQA010608096">
    <property type="protein sequence ID" value="MCI61869.1"/>
    <property type="molecule type" value="Genomic_DNA"/>
</dbReference>
<dbReference type="AlphaFoldDB" id="A0A392TL20"/>